<feature type="region of interest" description="Disordered" evidence="1">
    <location>
        <begin position="1"/>
        <end position="29"/>
    </location>
</feature>
<evidence type="ECO:0000313" key="3">
    <source>
        <dbReference type="EMBL" id="KAL0258486.1"/>
    </source>
</evidence>
<feature type="region of interest" description="Disordered" evidence="1">
    <location>
        <begin position="685"/>
        <end position="778"/>
    </location>
</feature>
<organism evidence="3 4">
    <name type="scientific">Diplodia seriata</name>
    <dbReference type="NCBI Taxonomy" id="420778"/>
    <lineage>
        <taxon>Eukaryota</taxon>
        <taxon>Fungi</taxon>
        <taxon>Dikarya</taxon>
        <taxon>Ascomycota</taxon>
        <taxon>Pezizomycotina</taxon>
        <taxon>Dothideomycetes</taxon>
        <taxon>Dothideomycetes incertae sedis</taxon>
        <taxon>Botryosphaeriales</taxon>
        <taxon>Botryosphaeriaceae</taxon>
        <taxon>Diplodia</taxon>
    </lineage>
</organism>
<feature type="compositionally biased region" description="Low complexity" evidence="1">
    <location>
        <begin position="765"/>
        <end position="776"/>
    </location>
</feature>
<feature type="domain" description="Myb-like" evidence="2">
    <location>
        <begin position="602"/>
        <end position="659"/>
    </location>
</feature>
<name>A0ABR3CFH7_9PEZI</name>
<dbReference type="Proteomes" id="UP001430584">
    <property type="component" value="Unassembled WGS sequence"/>
</dbReference>
<evidence type="ECO:0000313" key="4">
    <source>
        <dbReference type="Proteomes" id="UP001430584"/>
    </source>
</evidence>
<proteinExistence type="predicted"/>
<comment type="caution">
    <text evidence="3">The sequence shown here is derived from an EMBL/GenBank/DDBJ whole genome shotgun (WGS) entry which is preliminary data.</text>
</comment>
<accession>A0ABR3CFH7</accession>
<feature type="compositionally biased region" description="Low complexity" evidence="1">
    <location>
        <begin position="726"/>
        <end position="742"/>
    </location>
</feature>
<protein>
    <recommendedName>
        <fullName evidence="2">Myb-like domain-containing protein</fullName>
    </recommendedName>
</protein>
<sequence>MSSFNLNENELPDAPFTLGEEHDDSARRRADEMIFQNFTAGAYQPASTHQTAPFPQTAPTVTPPAYDPPACDPPAYDPLAHDPLAYDPLAYDPLAYNPLATPFDNRPGSFGIPPQPGAFDPNGYGVAQDQFVNSNPPQVYDPQNVYQPTFPHPQTANCDTSGGFTGLNNFPLNTQSGDVYPRVGDFYTQGGNAYTQSGDFYTQSGDFYTQGGDAYTQGGDTYLQSGDFHVQDPANLVGQEFIPNDGIYSQAAIHDFSQSFTQENGAFPQFPANEFDEAFTQSIEFPSHTQPVDPSLCSGNYTQAPTNAFGQDPTTSDGPWYPQFPANDIGHGFVPNNLLPFQPQPVCGDFQSPANGIGQAFMPDNLLISESQPVCGDFQSPDNGMDQAFMPQNILPSESQPVCRDFATTDVAAVPDVESSGIVDADFQEALVQDYTTNSPSFRSSGAFAGPDGTLSRDVNASFDTSVVEVQRPEEMYQDLMDAVANDNDDLRGNYELLESHLGLDPTQILDVDAEEAHDVDDLPPPNNATDSAEAAANDDDSSTDKTPSFDWGSETENDGYNIEYDLDFADLPPPLGPGDDDGDYGMLDAQEHQQQASPSRPWTRREDAAVMHAMQWAELALEDVEPDQRWQRISQHLATNYKVLRFPWTVAERWEKVISAEFADGGYFYKQPEDMHETLARTAATNRSGRQRRQRAAATQPQQQQQQQQQQQSVPGEKKRKRDSTSPSSSSSSPDDAATTPQLSSSQAVDSARGNHPTKRQRRTTTTGPDPTPSTINTRLLATGQKVLDQFTSLSGLPLPTNATQILAATVAEFAPYAFAAPGELGGAAFGADAAAADQGDVGQGGETQFRA</sequence>
<feature type="region of interest" description="Disordered" evidence="1">
    <location>
        <begin position="518"/>
        <end position="587"/>
    </location>
</feature>
<dbReference type="RefSeq" id="XP_066631515.1">
    <property type="nucleotide sequence ID" value="XM_066777420.1"/>
</dbReference>
<dbReference type="PROSITE" id="PS50090">
    <property type="entry name" value="MYB_LIKE"/>
    <property type="match status" value="1"/>
</dbReference>
<dbReference type="InterPro" id="IPR001005">
    <property type="entry name" value="SANT/Myb"/>
</dbReference>
<keyword evidence="4" id="KW-1185">Reference proteome</keyword>
<evidence type="ECO:0000256" key="1">
    <source>
        <dbReference type="SAM" id="MobiDB-lite"/>
    </source>
</evidence>
<reference evidence="3 4" key="1">
    <citation type="submission" date="2024-02" db="EMBL/GenBank/DDBJ databases">
        <title>De novo assembly and annotation of 12 fungi associated with fruit tree decline syndrome in Ontario, Canada.</title>
        <authorList>
            <person name="Sulman M."/>
            <person name="Ellouze W."/>
            <person name="Ilyukhin E."/>
        </authorList>
    </citation>
    <scope>NUCLEOTIDE SEQUENCE [LARGE SCALE GENOMIC DNA]</scope>
    <source>
        <strain evidence="3 4">FDS-637</strain>
    </source>
</reference>
<feature type="compositionally biased region" description="Low complexity" evidence="1">
    <location>
        <begin position="697"/>
        <end position="713"/>
    </location>
</feature>
<dbReference type="GeneID" id="92010065"/>
<gene>
    <name evidence="3" type="ORF">SLS55_005980</name>
</gene>
<evidence type="ECO:0000259" key="2">
    <source>
        <dbReference type="PROSITE" id="PS50090"/>
    </source>
</evidence>
<dbReference type="EMBL" id="JAJVCZ030000006">
    <property type="protein sequence ID" value="KAL0258486.1"/>
    <property type="molecule type" value="Genomic_DNA"/>
</dbReference>